<evidence type="ECO:0000313" key="1">
    <source>
        <dbReference type="EMBL" id="CAN0542339.1"/>
    </source>
</evidence>
<accession>A0AC60A1L2</accession>
<name>A0AC60A1L2_RANTA</name>
<gene>
    <name evidence="1" type="ORF">MRATA1EN22A_LOCUS25527</name>
</gene>
<reference evidence="1" key="1">
    <citation type="submission" date="2023-05" db="EMBL/GenBank/DDBJ databases">
        <authorList>
            <consortium name="ELIXIR-Norway"/>
        </authorList>
    </citation>
    <scope>NUCLEOTIDE SEQUENCE</scope>
</reference>
<dbReference type="Proteomes" id="UP001162501">
    <property type="component" value="Chromosome 6"/>
</dbReference>
<feature type="non-terminal residue" evidence="1">
    <location>
        <position position="60"/>
    </location>
</feature>
<reference evidence="1" key="2">
    <citation type="submission" date="2025-03" db="EMBL/GenBank/DDBJ databases">
        <authorList>
            <consortium name="ELIXIR-Norway"/>
            <consortium name="Elixir Norway"/>
        </authorList>
    </citation>
    <scope>NUCLEOTIDE SEQUENCE</scope>
</reference>
<proteinExistence type="predicted"/>
<sequence length="60" mass="6744">IARMSPIKLLHTWALTLRRAGAEAAAPAGKWERRRRELKNSELTGTPRQEAQRAPRPPCA</sequence>
<protein>
    <submittedName>
        <fullName evidence="1">Uncharacterized protein</fullName>
    </submittedName>
</protein>
<evidence type="ECO:0000313" key="2">
    <source>
        <dbReference type="Proteomes" id="UP001162501"/>
    </source>
</evidence>
<feature type="non-terminal residue" evidence="1">
    <location>
        <position position="1"/>
    </location>
</feature>
<organism evidence="1 2">
    <name type="scientific">Rangifer tarandus platyrhynchus</name>
    <name type="common">Svalbard reindeer</name>
    <dbReference type="NCBI Taxonomy" id="3082113"/>
    <lineage>
        <taxon>Eukaryota</taxon>
        <taxon>Metazoa</taxon>
        <taxon>Chordata</taxon>
        <taxon>Craniata</taxon>
        <taxon>Vertebrata</taxon>
        <taxon>Euteleostomi</taxon>
        <taxon>Mammalia</taxon>
        <taxon>Eutheria</taxon>
        <taxon>Laurasiatheria</taxon>
        <taxon>Artiodactyla</taxon>
        <taxon>Ruminantia</taxon>
        <taxon>Pecora</taxon>
        <taxon>Cervidae</taxon>
        <taxon>Odocoileinae</taxon>
        <taxon>Rangifer</taxon>
    </lineage>
</organism>
<dbReference type="EMBL" id="OX596090">
    <property type="protein sequence ID" value="CAN0542339.1"/>
    <property type="molecule type" value="Genomic_DNA"/>
</dbReference>